<dbReference type="EMBL" id="PJMY01000003">
    <property type="protein sequence ID" value="PKV93969.1"/>
    <property type="molecule type" value="Genomic_DNA"/>
</dbReference>
<name>A0A2N3WJD1_9PSEU</name>
<dbReference type="Gene3D" id="3.30.470.20">
    <property type="entry name" value="ATP-grasp fold, B domain"/>
    <property type="match status" value="1"/>
</dbReference>
<dbReference type="Pfam" id="PF01326">
    <property type="entry name" value="PPDK_N"/>
    <property type="match status" value="1"/>
</dbReference>
<proteinExistence type="predicted"/>
<dbReference type="OrthoDB" id="9765468at2"/>
<dbReference type="Proteomes" id="UP000233750">
    <property type="component" value="Unassembled WGS sequence"/>
</dbReference>
<reference evidence="2 3" key="1">
    <citation type="submission" date="2017-12" db="EMBL/GenBank/DDBJ databases">
        <title>Sequencing the genomes of 1000 Actinobacteria strains.</title>
        <authorList>
            <person name="Klenk H.-P."/>
        </authorList>
    </citation>
    <scope>NUCLEOTIDE SEQUENCE [LARGE SCALE GENOMIC DNA]</scope>
    <source>
        <strain evidence="2 3">DSM 45165</strain>
    </source>
</reference>
<dbReference type="GO" id="GO:0016301">
    <property type="term" value="F:kinase activity"/>
    <property type="evidence" value="ECO:0007669"/>
    <property type="project" value="InterPro"/>
</dbReference>
<evidence type="ECO:0000313" key="3">
    <source>
        <dbReference type="Proteomes" id="UP000233750"/>
    </source>
</evidence>
<sequence length="282" mass="29633">MVEQGAAAAARVSDIAGDGIVWLQEGGLSRSGLACPDVALLMSLSRQFRVPRSFCAIAPPPRVRRRGRLFDRGSLLQQVDDLIDEQAGACGGAVDVRAAWSSLGDRPRHQLRDPLVFRNVVGADAIVAAVTECFASTEVPDAPSVVVIQPFVAADAYALVSSIPRSLSVNGGFLIEAAWGTGEPLPHPRVAMDRFVVQCADLSIIGQQIGIKERTFVPGAGGVVEVATPPALRRAPCVSMLQVRTLALIASEAEHKAGQAAQVEVAFAGGRCTVLWAGALRP</sequence>
<keyword evidence="3" id="KW-1185">Reference proteome</keyword>
<dbReference type="RefSeq" id="WP_158242493.1">
    <property type="nucleotide sequence ID" value="NZ_PJMY01000003.1"/>
</dbReference>
<evidence type="ECO:0000313" key="2">
    <source>
        <dbReference type="EMBL" id="PKV93969.1"/>
    </source>
</evidence>
<dbReference type="GO" id="GO:0005524">
    <property type="term" value="F:ATP binding"/>
    <property type="evidence" value="ECO:0007669"/>
    <property type="project" value="InterPro"/>
</dbReference>
<accession>A0A2N3WJD1</accession>
<evidence type="ECO:0000259" key="1">
    <source>
        <dbReference type="Pfam" id="PF01326"/>
    </source>
</evidence>
<dbReference type="InterPro" id="IPR002192">
    <property type="entry name" value="PPDK_AMP/ATP-bd"/>
</dbReference>
<dbReference type="SUPFAM" id="SSF56059">
    <property type="entry name" value="Glutathione synthetase ATP-binding domain-like"/>
    <property type="match status" value="1"/>
</dbReference>
<dbReference type="AlphaFoldDB" id="A0A2N3WJD1"/>
<comment type="caution">
    <text evidence="2">The sequence shown here is derived from an EMBL/GenBank/DDBJ whole genome shotgun (WGS) entry which is preliminary data.</text>
</comment>
<feature type="domain" description="Pyruvate phosphate dikinase AMP/ATP-binding" evidence="1">
    <location>
        <begin position="145"/>
        <end position="268"/>
    </location>
</feature>
<protein>
    <submittedName>
        <fullName evidence="2">Pyruvate phosphate dikinase-like enzyme</fullName>
    </submittedName>
</protein>
<organism evidence="2 3">
    <name type="scientific">Amycolatopsis echigonensis</name>
    <dbReference type="NCBI Taxonomy" id="2576905"/>
    <lineage>
        <taxon>Bacteria</taxon>
        <taxon>Bacillati</taxon>
        <taxon>Actinomycetota</taxon>
        <taxon>Actinomycetes</taxon>
        <taxon>Pseudonocardiales</taxon>
        <taxon>Pseudonocardiaceae</taxon>
        <taxon>Amycolatopsis</taxon>
    </lineage>
</organism>
<gene>
    <name evidence="2" type="ORF">ATK30_4831</name>
</gene>